<dbReference type="EMBL" id="GGEC01047330">
    <property type="protein sequence ID" value="MBX27814.1"/>
    <property type="molecule type" value="Transcribed_RNA"/>
</dbReference>
<organism evidence="1">
    <name type="scientific">Rhizophora mucronata</name>
    <name type="common">Asiatic mangrove</name>
    <dbReference type="NCBI Taxonomy" id="61149"/>
    <lineage>
        <taxon>Eukaryota</taxon>
        <taxon>Viridiplantae</taxon>
        <taxon>Streptophyta</taxon>
        <taxon>Embryophyta</taxon>
        <taxon>Tracheophyta</taxon>
        <taxon>Spermatophyta</taxon>
        <taxon>Magnoliopsida</taxon>
        <taxon>eudicotyledons</taxon>
        <taxon>Gunneridae</taxon>
        <taxon>Pentapetalae</taxon>
        <taxon>rosids</taxon>
        <taxon>fabids</taxon>
        <taxon>Malpighiales</taxon>
        <taxon>Rhizophoraceae</taxon>
        <taxon>Rhizophora</taxon>
    </lineage>
</organism>
<sequence length="73" mass="8761">MRLLHLCKKLNPEDSISMQGAPQIICHSIWLHLNQMLGDLVLLFLIRLMYQELLQWVISYALNWRRSHLFLML</sequence>
<proteinExistence type="predicted"/>
<reference evidence="1" key="1">
    <citation type="submission" date="2018-02" db="EMBL/GenBank/DDBJ databases">
        <title>Rhizophora mucronata_Transcriptome.</title>
        <authorList>
            <person name="Meera S.P."/>
            <person name="Sreeshan A."/>
            <person name="Augustine A."/>
        </authorList>
    </citation>
    <scope>NUCLEOTIDE SEQUENCE</scope>
    <source>
        <tissue evidence="1">Leaf</tissue>
    </source>
</reference>
<evidence type="ECO:0000313" key="1">
    <source>
        <dbReference type="EMBL" id="MBX27814.1"/>
    </source>
</evidence>
<dbReference type="AlphaFoldDB" id="A0A2P2MCB6"/>
<protein>
    <submittedName>
        <fullName evidence="1">Uncharacterized protein MANES_15G048200</fullName>
    </submittedName>
</protein>
<accession>A0A2P2MCB6</accession>
<name>A0A2P2MCB6_RHIMU</name>